<keyword evidence="3" id="KW-0378">Hydrolase</keyword>
<organism evidence="9 10">
    <name type="scientific">Symbiodinium microadriaticum</name>
    <name type="common">Dinoflagellate</name>
    <name type="synonym">Zooxanthella microadriatica</name>
    <dbReference type="NCBI Taxonomy" id="2951"/>
    <lineage>
        <taxon>Eukaryota</taxon>
        <taxon>Sar</taxon>
        <taxon>Alveolata</taxon>
        <taxon>Dinophyceae</taxon>
        <taxon>Suessiales</taxon>
        <taxon>Symbiodiniaceae</taxon>
        <taxon>Symbiodinium</taxon>
    </lineage>
</organism>
<dbReference type="Gene3D" id="3.30.1220.10">
    <property type="entry name" value="CobW-like, C-terminal domain"/>
    <property type="match status" value="1"/>
</dbReference>
<comment type="caution">
    <text evidence="9">The sequence shown here is derived from an EMBL/GenBank/DDBJ whole genome shotgun (WGS) entry which is preliminary data.</text>
</comment>
<dbReference type="InterPro" id="IPR003495">
    <property type="entry name" value="CobW/HypB/UreG_nucleotide-bd"/>
</dbReference>
<evidence type="ECO:0000256" key="5">
    <source>
        <dbReference type="ARBA" id="ARBA00034320"/>
    </source>
</evidence>
<evidence type="ECO:0000256" key="4">
    <source>
        <dbReference type="ARBA" id="ARBA00023186"/>
    </source>
</evidence>
<dbReference type="PRINTS" id="PR00834">
    <property type="entry name" value="PROTEASES2C"/>
</dbReference>
<feature type="domain" description="CobW C-terminal" evidence="8">
    <location>
        <begin position="737"/>
        <end position="847"/>
    </location>
</feature>
<dbReference type="GO" id="GO:0006508">
    <property type="term" value="P:proteolysis"/>
    <property type="evidence" value="ECO:0007669"/>
    <property type="project" value="InterPro"/>
</dbReference>
<dbReference type="InterPro" id="IPR001940">
    <property type="entry name" value="Peptidase_S1C"/>
</dbReference>
<evidence type="ECO:0000256" key="3">
    <source>
        <dbReference type="ARBA" id="ARBA00022801"/>
    </source>
</evidence>
<evidence type="ECO:0000313" key="10">
    <source>
        <dbReference type="Proteomes" id="UP000186817"/>
    </source>
</evidence>
<dbReference type="Pfam" id="PF08856">
    <property type="entry name" value="DUF1826"/>
    <property type="match status" value="1"/>
</dbReference>
<dbReference type="Gene3D" id="2.30.42.10">
    <property type="match status" value="1"/>
</dbReference>
<dbReference type="CDD" id="cd03112">
    <property type="entry name" value="CobW-like"/>
    <property type="match status" value="1"/>
</dbReference>
<dbReference type="InterPro" id="IPR009003">
    <property type="entry name" value="Peptidase_S1_PA"/>
</dbReference>
<dbReference type="Pfam" id="PF07683">
    <property type="entry name" value="CobW_C"/>
    <property type="match status" value="1"/>
</dbReference>
<evidence type="ECO:0000259" key="8">
    <source>
        <dbReference type="SMART" id="SM00833"/>
    </source>
</evidence>
<dbReference type="InterPro" id="IPR036034">
    <property type="entry name" value="PDZ_sf"/>
</dbReference>
<comment type="similarity">
    <text evidence="1">Belongs to the peptidase S1C family.</text>
</comment>
<accession>A0A1Q9DWI3</accession>
<dbReference type="Gene3D" id="2.40.10.120">
    <property type="match status" value="1"/>
</dbReference>
<evidence type="ECO:0000256" key="1">
    <source>
        <dbReference type="ARBA" id="ARBA00010541"/>
    </source>
</evidence>
<evidence type="ECO:0000313" key="9">
    <source>
        <dbReference type="EMBL" id="OLP99535.1"/>
    </source>
</evidence>
<gene>
    <name evidence="9" type="ORF">AK812_SmicGene17917</name>
</gene>
<dbReference type="PANTHER" id="PTHR43603">
    <property type="entry name" value="COBW DOMAIN-CONTAINING PROTEIN DDB_G0274527"/>
    <property type="match status" value="1"/>
</dbReference>
<reference evidence="9 10" key="1">
    <citation type="submission" date="2016-02" db="EMBL/GenBank/DDBJ databases">
        <title>Genome analysis of coral dinoflagellate symbionts highlights evolutionary adaptations to a symbiotic lifestyle.</title>
        <authorList>
            <person name="Aranda M."/>
            <person name="Li Y."/>
            <person name="Liew Y.J."/>
            <person name="Baumgarten S."/>
            <person name="Simakov O."/>
            <person name="Wilson M."/>
            <person name="Piel J."/>
            <person name="Ashoor H."/>
            <person name="Bougouffa S."/>
            <person name="Bajic V.B."/>
            <person name="Ryu T."/>
            <person name="Ravasi T."/>
            <person name="Bayer T."/>
            <person name="Micklem G."/>
            <person name="Kim H."/>
            <person name="Bhak J."/>
            <person name="Lajeunesse T.C."/>
            <person name="Voolstra C.R."/>
        </authorList>
    </citation>
    <scope>NUCLEOTIDE SEQUENCE [LARGE SCALE GENOMIC DNA]</scope>
    <source>
        <strain evidence="9 10">CCMP2467</strain>
    </source>
</reference>
<dbReference type="SMART" id="SM00833">
    <property type="entry name" value="CobW_C"/>
    <property type="match status" value="1"/>
</dbReference>
<dbReference type="GO" id="GO:0000166">
    <property type="term" value="F:nucleotide binding"/>
    <property type="evidence" value="ECO:0007669"/>
    <property type="project" value="UniProtKB-KW"/>
</dbReference>
<dbReference type="SUPFAM" id="SSF52540">
    <property type="entry name" value="P-loop containing nucleoside triphosphate hydrolases"/>
    <property type="match status" value="1"/>
</dbReference>
<dbReference type="InterPro" id="IPR051927">
    <property type="entry name" value="Zn_Chap_cDPG_Synth"/>
</dbReference>
<dbReference type="InterPro" id="IPR011629">
    <property type="entry name" value="CobW-like_C"/>
</dbReference>
<dbReference type="InterPro" id="IPR027417">
    <property type="entry name" value="P-loop_NTPase"/>
</dbReference>
<dbReference type="SMART" id="SM00228">
    <property type="entry name" value="PDZ"/>
    <property type="match status" value="1"/>
</dbReference>
<protein>
    <submittedName>
        <fullName evidence="9">Uncharacterized protein</fullName>
    </submittedName>
</protein>
<dbReference type="SUPFAM" id="SSF50156">
    <property type="entry name" value="PDZ domain-like"/>
    <property type="match status" value="1"/>
</dbReference>
<dbReference type="InterPro" id="IPR036627">
    <property type="entry name" value="CobW-likC_sf"/>
</dbReference>
<sequence length="1673" mass="183042">MVTTMLLEQRADKNDKIKKEDRCANSCSMRTGPMSVQKTATGCDPTKRNVIGYALLIMASAAGYLEAMRELLQGTPRQDMDAALHAAKGGAARLEHAASMLLAAGACTDLRILADARQQILPSTSPELHCIGRSEDMRQAAAALWHCGRDAFRPLGRRFSSAGTDALDASEASILEPRLHVRRMDRVQVGPASDADCLTKPFRRGDRNGIILKDFVSHVCGDRELLEWAKEYCSMGDLVKDSLCYYEGYQKKAGESFHQQLQRQLAEDFEESGQALLEQGEVEAESAIAKGSAASVRRLLELLQQLMQLHEACTKAEKGSDTDLWWKVKIEVNENGACTKFHDDLVEVRFAMTLAGDGTVLADNIAVDWDFYESCNGVISSVGEADAPGHAQGRIQAWNQRVCRSELATEPGDVSIMKGGRLTHRPCLHRAPYSADVGLEPARLLITLDRLTRDELQEFVKMDFGDAEAEEAEEQKKDQGTSGLLPVTVLSGFLGAGKTTLLTHMLQNQEGLRVAVIVNDMAEVNIDATLVKTGAEVLKSKDKMVELQNGCICCTLREDLIENVAKLAAEGRFDYLVIESTGISEPMPVATTFVSEHEGKKLLGSVARLDTLVTVVDAVNFLKDYDMGQKLADRPVLGAEESDQRTISQLLIDQVECSNIIVLNKIDLISEKETMQMETLLRQLNPKARIVRSSYAKVDLDLLFNTGSFDMAEAQEMPGWFQELEGGHVPESQEYGISSFVFRAQRPFDPERLDQFITAGLHGIIRSKGLLWVAGLACSLTWHQAGSSMGMQPGPVWLHGNVDPSEWPPDTPEEYRNAPFGDMRQELVFIGRNFDEANLRRRLEQALLTDAEFQDLQDLEAREEMMQDKNVVSLAVFMTALSEIDKSRLREPKRAATEDWRALFTMRRVTETAWMTPVKAYRPSTLGILAHDLLNTAAYSSWEYRKKNGCYFKTVSCEHVFMATRGSRPGDGLADIIFGAHFSVALNHIVIGRVCAAEGTGHRATGELILDALTPSSRSVGLTTWQFCQNMTMRCRSFRSGEDLLSEASAIPLGTGQYLCFAPEYRYVGVAQTPWMSDESCQLATLRLRRRHADVLVGGLLSCSPPTLPCAPTENAFSVMGRAPSWRVRLPTSGNLAQVLASVVLTPASLPLVAFLLPRRSSFGTLVSGCPSNHSNGPPSGLLDLLLIGGLFFNFKMLSGKRLKAPAYSRVVTNVVDTVGPAVVAVKHKDGRGQGSGFIFSSDGYILTNDHVLGDASGSEIMVSLTDDTVLQAELVGRDPPTDVGILRIPSRSRPLPAVELGDSTKLRVGQLVVAIGNPLGYASSVSSGVVSALGRSLRSQSGRLVDNIIQTDTAINPGNSGGPLVDANCKAVGMNTAIVAGSQGLAFAVPSNTLSFVVSQLMQFGRVKRGYFGIYGGVRPVQRELQQRYGLQLPTVVQVAGMDPEGPAVRAGILEGDLIVAADDQPTGSMDDLWRILSQRPPGAPLSVRVLRPVPGSMQLKSLQLTVRIEEDVKRLPAAGGRQLRAHPASVQRLRGKVIKSVGADTGTGNVAMSSTADQPHMSPRDVNALYHKNARDAENHWRSGRFEDAAYHWRIVVQRRRKIAERLNLRATSQGSQQGHSLYDDGHWQALLNSDKWLDECANHVAFENRSQPLRSPADVLAAFQAMQAER</sequence>
<keyword evidence="2" id="KW-0547">Nucleotide-binding</keyword>
<evidence type="ECO:0000256" key="2">
    <source>
        <dbReference type="ARBA" id="ARBA00022741"/>
    </source>
</evidence>
<feature type="domain" description="PDZ" evidence="7">
    <location>
        <begin position="1428"/>
        <end position="1495"/>
    </location>
</feature>
<comment type="catalytic activity">
    <reaction evidence="6">
        <text>GTP + H2O = GDP + phosphate + H(+)</text>
        <dbReference type="Rhea" id="RHEA:19669"/>
        <dbReference type="ChEBI" id="CHEBI:15377"/>
        <dbReference type="ChEBI" id="CHEBI:15378"/>
        <dbReference type="ChEBI" id="CHEBI:37565"/>
        <dbReference type="ChEBI" id="CHEBI:43474"/>
        <dbReference type="ChEBI" id="CHEBI:58189"/>
    </reaction>
    <physiologicalReaction direction="left-to-right" evidence="6">
        <dbReference type="Rhea" id="RHEA:19670"/>
    </physiologicalReaction>
</comment>
<dbReference type="PANTHER" id="PTHR43603:SF1">
    <property type="entry name" value="ZINC-REGULATED GTPASE METALLOPROTEIN ACTIVATOR 1"/>
    <property type="match status" value="1"/>
</dbReference>
<evidence type="ECO:0000259" key="7">
    <source>
        <dbReference type="SMART" id="SM00228"/>
    </source>
</evidence>
<dbReference type="Proteomes" id="UP000186817">
    <property type="component" value="Unassembled WGS sequence"/>
</dbReference>
<dbReference type="Pfam" id="PF02492">
    <property type="entry name" value="cobW"/>
    <property type="match status" value="1"/>
</dbReference>
<keyword evidence="4" id="KW-0143">Chaperone</keyword>
<proteinExistence type="inferred from homology"/>
<dbReference type="OrthoDB" id="258627at2759"/>
<dbReference type="Gene3D" id="3.40.50.300">
    <property type="entry name" value="P-loop containing nucleotide triphosphate hydrolases"/>
    <property type="match status" value="1"/>
</dbReference>
<dbReference type="SUPFAM" id="SSF50494">
    <property type="entry name" value="Trypsin-like serine proteases"/>
    <property type="match status" value="1"/>
</dbReference>
<dbReference type="InterPro" id="IPR014955">
    <property type="entry name" value="DUF1826"/>
</dbReference>
<dbReference type="Pfam" id="PF17820">
    <property type="entry name" value="PDZ_6"/>
    <property type="match status" value="1"/>
</dbReference>
<dbReference type="GO" id="GO:0004252">
    <property type="term" value="F:serine-type endopeptidase activity"/>
    <property type="evidence" value="ECO:0007669"/>
    <property type="project" value="InterPro"/>
</dbReference>
<dbReference type="InterPro" id="IPR041489">
    <property type="entry name" value="PDZ_6"/>
</dbReference>
<keyword evidence="10" id="KW-1185">Reference proteome</keyword>
<comment type="similarity">
    <text evidence="5">Belongs to the SIMIBI class G3E GTPase family. ZNG1 subfamily.</text>
</comment>
<evidence type="ECO:0000256" key="6">
    <source>
        <dbReference type="ARBA" id="ARBA00049117"/>
    </source>
</evidence>
<name>A0A1Q9DWI3_SYMMI</name>
<dbReference type="InterPro" id="IPR001478">
    <property type="entry name" value="PDZ"/>
</dbReference>
<dbReference type="EMBL" id="LSRX01000358">
    <property type="protein sequence ID" value="OLP99535.1"/>
    <property type="molecule type" value="Genomic_DNA"/>
</dbReference>
<dbReference type="Pfam" id="PF13365">
    <property type="entry name" value="Trypsin_2"/>
    <property type="match status" value="1"/>
</dbReference>